<proteinExistence type="predicted"/>
<comment type="caution">
    <text evidence="1">The sequence shown here is derived from an EMBL/GenBank/DDBJ whole genome shotgun (WGS) entry which is preliminary data.</text>
</comment>
<dbReference type="AlphaFoldDB" id="A0A4U0XJG6"/>
<dbReference type="EMBL" id="NAJN01000243">
    <property type="protein sequence ID" value="TKA76337.1"/>
    <property type="molecule type" value="Genomic_DNA"/>
</dbReference>
<name>A0A4U0XJG6_9PEZI</name>
<protein>
    <submittedName>
        <fullName evidence="1">Uncharacterized protein</fullName>
    </submittedName>
</protein>
<organism evidence="1 2">
    <name type="scientific">Cryomyces minteri</name>
    <dbReference type="NCBI Taxonomy" id="331657"/>
    <lineage>
        <taxon>Eukaryota</taxon>
        <taxon>Fungi</taxon>
        <taxon>Dikarya</taxon>
        <taxon>Ascomycota</taxon>
        <taxon>Pezizomycotina</taxon>
        <taxon>Dothideomycetes</taxon>
        <taxon>Dothideomycetes incertae sedis</taxon>
        <taxon>Cryomyces</taxon>
    </lineage>
</organism>
<dbReference type="STRING" id="331657.A0A4U0XJG6"/>
<gene>
    <name evidence="1" type="ORF">B0A49_02694</name>
</gene>
<evidence type="ECO:0000313" key="1">
    <source>
        <dbReference type="EMBL" id="TKA76337.1"/>
    </source>
</evidence>
<accession>A0A4U0XJG6</accession>
<dbReference type="Proteomes" id="UP000308768">
    <property type="component" value="Unassembled WGS sequence"/>
</dbReference>
<dbReference type="OrthoDB" id="2394218at2759"/>
<reference evidence="1 2" key="1">
    <citation type="submission" date="2017-03" db="EMBL/GenBank/DDBJ databases">
        <title>Genomes of endolithic fungi from Antarctica.</title>
        <authorList>
            <person name="Coleine C."/>
            <person name="Masonjones S."/>
            <person name="Stajich J.E."/>
        </authorList>
    </citation>
    <scope>NUCLEOTIDE SEQUENCE [LARGE SCALE GENOMIC DNA]</scope>
    <source>
        <strain evidence="1 2">CCFEE 5187</strain>
    </source>
</reference>
<evidence type="ECO:0000313" key="2">
    <source>
        <dbReference type="Proteomes" id="UP000308768"/>
    </source>
</evidence>
<sequence>MTEDVQVLCEIETDLSSADESKFKKKNRHFWNRGAPYSRVNYRAQVLIGPADNTFELWFDNQKLSRDQPIKVEFVAATAPKPDVSATEEPVFVKDGAIRVVTESFSRRFS</sequence>
<keyword evidence="2" id="KW-1185">Reference proteome</keyword>